<evidence type="ECO:0000313" key="1">
    <source>
        <dbReference type="EMBL" id="KEO92526.1"/>
    </source>
</evidence>
<proteinExistence type="predicted"/>
<reference evidence="1 2" key="1">
    <citation type="submission" date="2014-04" db="EMBL/GenBank/DDBJ databases">
        <title>A comprehensive comparison of genomes of Erythrobacter spp. Strains.</title>
        <authorList>
            <person name="Zheng Q."/>
        </authorList>
    </citation>
    <scope>NUCLEOTIDE SEQUENCE [LARGE SCALE GENOMIC DNA]</scope>
    <source>
        <strain evidence="1 2">DSM 8509</strain>
    </source>
</reference>
<dbReference type="EMBL" id="JMIX01000009">
    <property type="protein sequence ID" value="KEO92526.1"/>
    <property type="molecule type" value="Genomic_DNA"/>
</dbReference>
<dbReference type="AlphaFoldDB" id="A0A074MCI3"/>
<organism evidence="1 2">
    <name type="scientific">Erythrobacter litoralis</name>
    <dbReference type="NCBI Taxonomy" id="39960"/>
    <lineage>
        <taxon>Bacteria</taxon>
        <taxon>Pseudomonadati</taxon>
        <taxon>Pseudomonadota</taxon>
        <taxon>Alphaproteobacteria</taxon>
        <taxon>Sphingomonadales</taxon>
        <taxon>Erythrobacteraceae</taxon>
        <taxon>Erythrobacter/Porphyrobacter group</taxon>
        <taxon>Erythrobacter</taxon>
    </lineage>
</organism>
<evidence type="ECO:0000313" key="2">
    <source>
        <dbReference type="Proteomes" id="UP000027866"/>
    </source>
</evidence>
<dbReference type="OrthoDB" id="7172943at2"/>
<dbReference type="RefSeq" id="WP_051698148.1">
    <property type="nucleotide sequence ID" value="NZ_CP017057.1"/>
</dbReference>
<dbReference type="NCBIfam" id="NF047637">
    <property type="entry name" value="lipo_CC0125"/>
    <property type="match status" value="1"/>
</dbReference>
<evidence type="ECO:0008006" key="3">
    <source>
        <dbReference type="Google" id="ProtNLM"/>
    </source>
</evidence>
<protein>
    <recommendedName>
        <fullName evidence="3">Lipoprotein</fullName>
    </recommendedName>
</protein>
<name>A0A074MCI3_9SPHN</name>
<accession>A0A074MCI3</accession>
<comment type="caution">
    <text evidence="1">The sequence shown here is derived from an EMBL/GenBank/DDBJ whole genome shotgun (WGS) entry which is preliminary data.</text>
</comment>
<dbReference type="Proteomes" id="UP000027866">
    <property type="component" value="Unassembled WGS sequence"/>
</dbReference>
<sequence>MTVSLGACATSTPYQSAEVAGQQFGYQSEQIAADRYRVSFSGNEVTARETVEEYLLYRAAELTRQKGYDGFYVVREQTEADIDIDTLPTTYPGWAPGWRYYNADFGWGVYNPLGGTPFPAARISASDQYSASAVIEMYRGNAPASAEDTFDASAVLARLGDYVEMPEG</sequence>
<gene>
    <name evidence="1" type="ORF">EH32_14800</name>
</gene>
<keyword evidence="2" id="KW-1185">Reference proteome</keyword>